<evidence type="ECO:0000313" key="12">
    <source>
        <dbReference type="Proteomes" id="UP000887566"/>
    </source>
</evidence>
<dbReference type="GO" id="GO:0006289">
    <property type="term" value="P:nucleotide-excision repair"/>
    <property type="evidence" value="ECO:0007669"/>
    <property type="project" value="InterPro"/>
</dbReference>
<keyword evidence="4 10" id="KW-0805">Transcription regulation</keyword>
<keyword evidence="3 10" id="KW-0227">DNA damage</keyword>
<evidence type="ECO:0000256" key="10">
    <source>
        <dbReference type="RuleBase" id="RU364024"/>
    </source>
</evidence>
<dbReference type="GO" id="GO:0005675">
    <property type="term" value="C:transcription factor TFIIH holo complex"/>
    <property type="evidence" value="ECO:0007669"/>
    <property type="project" value="TreeGrafter"/>
</dbReference>
<accession>A0A914X1P3</accession>
<dbReference type="GO" id="GO:0000439">
    <property type="term" value="C:transcription factor TFIIH core complex"/>
    <property type="evidence" value="ECO:0007669"/>
    <property type="project" value="InterPro"/>
</dbReference>
<dbReference type="InterPro" id="IPR004598">
    <property type="entry name" value="TFIIH_p52/Tfb2"/>
</dbReference>
<evidence type="ECO:0000256" key="5">
    <source>
        <dbReference type="ARBA" id="ARBA00023163"/>
    </source>
</evidence>
<dbReference type="NCBIfam" id="TIGR00625">
    <property type="entry name" value="tfb2"/>
    <property type="match status" value="1"/>
</dbReference>
<sequence>MNGRSPEEENKVIGFLLSQDAKVLDELYESPSSALAVYRLLPTLAQQWIARVAFLPKPLPISTLESWVNAKSTDLCQNATSLLSRLRLAHVQQKEFSLSPNFKQSIMSALTEGEFAVSAFVQWTGPTDKSRKSTQELEKKALERWECLLQYLALPSDQTQGMVSVEMRQILAAAGLTGEGTSDLEITSRGFQFLLMDRTTQIWTYVLQYLLFQSRMGKNVVELLALIFRLSFCVAGVAYKLENSWSSAVQDFVQHLRELGLVFMRKRKDGYFFATPLIAHLTSPEAAETKESGSAQGFIIVETNYRVYAYTDSTLQLAILSTFCEMIYRFANMSVGVLTRESVRRALHVGITADQIVGFLRSHVHPQSLGEAQLIPITVADQIRLWELERDRLRFHPAVLYSTFESEQDYSGLTNFSTKEGILLWNQDSSKLVVVTELGHNQVKQWWKMAKKN</sequence>
<evidence type="ECO:0000259" key="11">
    <source>
        <dbReference type="Pfam" id="PF18307"/>
    </source>
</evidence>
<dbReference type="GO" id="GO:0003690">
    <property type="term" value="F:double-stranded DNA binding"/>
    <property type="evidence" value="ECO:0007669"/>
    <property type="project" value="TreeGrafter"/>
</dbReference>
<dbReference type="InterPro" id="IPR040662">
    <property type="entry name" value="Tfb2_C"/>
</dbReference>
<name>A0A914X1P3_9BILA</name>
<comment type="subcellular location">
    <subcellularLocation>
        <location evidence="1 10">Nucleus</location>
    </subcellularLocation>
</comment>
<comment type="subunit">
    <text evidence="8">Component of the 7-subunit TFIIH core complex composed of XPB/ERCC3, XPD/ERCC2, GTF2H1, GTF2H2, GTF2H3, GTF2H4 and GTF2H5, which is active in NER. The core complex associates with the 3-subunit CDK-activating kinase (CAK) module composed of CCNH/cyclin H, CDK7 and MNAT1 to form the 10-subunit holoenzyme (holo-TFIIH) active in transcription. Part of TBP-based Pol II pre-initiation complex (PIC), in which Pol II core assembles with general transcription factors and other specific initiation factors including GTF2E1, GTF2E2, GTF2F1, GTF2F2, TCEA1, ERCC2, ERCC3, GTF2H2, GTF2H3, GTF2H4, GTF2H5, GTF2A1, GTF2A2, GTF2B and TBP; this large multi-subunit PIC complex mediates DNA unwinding and targets Pol II core to the transcription start site where the first phosphodiester bond forms.</text>
</comment>
<reference evidence="13" key="1">
    <citation type="submission" date="2022-11" db="UniProtKB">
        <authorList>
            <consortium name="WormBaseParasite"/>
        </authorList>
    </citation>
    <scope>IDENTIFICATION</scope>
</reference>
<evidence type="ECO:0000313" key="13">
    <source>
        <dbReference type="WBParaSite" id="PSAMB.scaffold606size45983.g7507.t1"/>
    </source>
</evidence>
<dbReference type="WBParaSite" id="PSAMB.scaffold606size45983.g7507.t1">
    <property type="protein sequence ID" value="PSAMB.scaffold606size45983.g7507.t1"/>
    <property type="gene ID" value="PSAMB.scaffold606size45983.g7507"/>
</dbReference>
<dbReference type="Pfam" id="PF18307">
    <property type="entry name" value="Tfb2_C"/>
    <property type="match status" value="1"/>
</dbReference>
<evidence type="ECO:0000256" key="8">
    <source>
        <dbReference type="ARBA" id="ARBA00064576"/>
    </source>
</evidence>
<comment type="similarity">
    <text evidence="2 10">Belongs to the TFB2 family.</text>
</comment>
<keyword evidence="5 10" id="KW-0804">Transcription</keyword>
<keyword evidence="7 10" id="KW-0539">Nucleus</keyword>
<dbReference type="FunFam" id="3.30.70.2610:FF:000001">
    <property type="entry name" value="General transcription factor IIH subunit 4"/>
    <property type="match status" value="1"/>
</dbReference>
<dbReference type="PANTHER" id="PTHR13152:SF0">
    <property type="entry name" value="GENERAL TRANSCRIPTION FACTOR IIH SUBUNIT 4"/>
    <property type="match status" value="1"/>
</dbReference>
<proteinExistence type="inferred from homology"/>
<evidence type="ECO:0000256" key="1">
    <source>
        <dbReference type="ARBA" id="ARBA00004123"/>
    </source>
</evidence>
<evidence type="ECO:0000256" key="7">
    <source>
        <dbReference type="ARBA" id="ARBA00023242"/>
    </source>
</evidence>
<keyword evidence="6 10" id="KW-0234">DNA repair</keyword>
<dbReference type="Pfam" id="PF03849">
    <property type="entry name" value="Tfb2"/>
    <property type="match status" value="1"/>
</dbReference>
<protein>
    <recommendedName>
        <fullName evidence="9 10">General transcription factor IIH subunit 4</fullName>
    </recommendedName>
</protein>
<evidence type="ECO:0000256" key="2">
    <source>
        <dbReference type="ARBA" id="ARBA00007132"/>
    </source>
</evidence>
<organism evidence="12 13">
    <name type="scientific">Plectus sambesii</name>
    <dbReference type="NCBI Taxonomy" id="2011161"/>
    <lineage>
        <taxon>Eukaryota</taxon>
        <taxon>Metazoa</taxon>
        <taxon>Ecdysozoa</taxon>
        <taxon>Nematoda</taxon>
        <taxon>Chromadorea</taxon>
        <taxon>Plectida</taxon>
        <taxon>Plectina</taxon>
        <taxon>Plectoidea</taxon>
        <taxon>Plectidae</taxon>
        <taxon>Plectus</taxon>
    </lineage>
</organism>
<dbReference type="GO" id="GO:0001671">
    <property type="term" value="F:ATPase activator activity"/>
    <property type="evidence" value="ECO:0007669"/>
    <property type="project" value="InterPro"/>
</dbReference>
<keyword evidence="12" id="KW-1185">Reference proteome</keyword>
<comment type="function">
    <text evidence="10">Component of the general transcription and DNA repair factor IIH (TFIIH) core complex which is involved in general and transcription-coupled nucleotide excision repair (NER) of damaged DNA.</text>
</comment>
<evidence type="ECO:0000256" key="6">
    <source>
        <dbReference type="ARBA" id="ARBA00023204"/>
    </source>
</evidence>
<dbReference type="GO" id="GO:0006366">
    <property type="term" value="P:transcription by RNA polymerase II"/>
    <property type="evidence" value="ECO:0007669"/>
    <property type="project" value="UniProtKB-ARBA"/>
</dbReference>
<evidence type="ECO:0000256" key="4">
    <source>
        <dbReference type="ARBA" id="ARBA00023015"/>
    </source>
</evidence>
<dbReference type="Proteomes" id="UP000887566">
    <property type="component" value="Unplaced"/>
</dbReference>
<dbReference type="AlphaFoldDB" id="A0A914X1P3"/>
<feature type="domain" description="Transcription factor Tfb2 C-terminal" evidence="11">
    <location>
        <begin position="381"/>
        <end position="448"/>
    </location>
</feature>
<evidence type="ECO:0000256" key="9">
    <source>
        <dbReference type="ARBA" id="ARBA00070130"/>
    </source>
</evidence>
<dbReference type="Gene3D" id="3.30.70.2610">
    <property type="match status" value="1"/>
</dbReference>
<dbReference type="PANTHER" id="PTHR13152">
    <property type="entry name" value="TFIIH, POLYPEPTIDE 4"/>
    <property type="match status" value="1"/>
</dbReference>
<evidence type="ECO:0000256" key="3">
    <source>
        <dbReference type="ARBA" id="ARBA00022763"/>
    </source>
</evidence>